<dbReference type="SUPFAM" id="SSF53756">
    <property type="entry name" value="UDP-Glycosyltransferase/glycogen phosphorylase"/>
    <property type="match status" value="1"/>
</dbReference>
<dbReference type="AlphaFoldDB" id="A0A8B8GAZ6"/>
<name>A0A8B8GAZ6_9HEMI</name>
<keyword evidence="3" id="KW-0808">Transferase</keyword>
<keyword evidence="2" id="KW-0328">Glycosyltransferase</keyword>
<dbReference type="InterPro" id="IPR002213">
    <property type="entry name" value="UDP_glucos_trans"/>
</dbReference>
<reference evidence="6 7" key="1">
    <citation type="submission" date="2025-04" db="UniProtKB">
        <authorList>
            <consortium name="RefSeq"/>
        </authorList>
    </citation>
    <scope>IDENTIFICATION</scope>
    <source>
        <tissue evidence="6 7">Whole body</tissue>
    </source>
</reference>
<evidence type="ECO:0000256" key="1">
    <source>
        <dbReference type="ARBA" id="ARBA00009995"/>
    </source>
</evidence>
<keyword evidence="4" id="KW-0472">Membrane</keyword>
<dbReference type="GO" id="GO:0008194">
    <property type="term" value="F:UDP-glycosyltransferase activity"/>
    <property type="evidence" value="ECO:0007669"/>
    <property type="project" value="InterPro"/>
</dbReference>
<evidence type="ECO:0000313" key="6">
    <source>
        <dbReference type="RefSeq" id="XP_025419790.1"/>
    </source>
</evidence>
<keyword evidence="5" id="KW-1185">Reference proteome</keyword>
<dbReference type="CDD" id="cd03784">
    <property type="entry name" value="GT1_Gtf-like"/>
    <property type="match status" value="1"/>
</dbReference>
<protein>
    <submittedName>
        <fullName evidence="6 7">UDP-glucuronosyltransferase 2C1-like</fullName>
    </submittedName>
</protein>
<dbReference type="Proteomes" id="UP000694846">
    <property type="component" value="Unplaced"/>
</dbReference>
<comment type="similarity">
    <text evidence="1">Belongs to the UDP-glycosyltransferase family.</text>
</comment>
<keyword evidence="4" id="KW-0812">Transmembrane</keyword>
<dbReference type="RefSeq" id="XP_025419791.1">
    <property type="nucleotide sequence ID" value="XM_025564006.1"/>
</dbReference>
<proteinExistence type="inferred from homology"/>
<dbReference type="GeneID" id="112690087"/>
<accession>A0A8B8GAZ6</accession>
<dbReference type="FunFam" id="3.40.50.2000:FF:000021">
    <property type="entry name" value="UDP-glucuronosyltransferase"/>
    <property type="match status" value="1"/>
</dbReference>
<organism evidence="5 7">
    <name type="scientific">Sipha flava</name>
    <name type="common">yellow sugarcane aphid</name>
    <dbReference type="NCBI Taxonomy" id="143950"/>
    <lineage>
        <taxon>Eukaryota</taxon>
        <taxon>Metazoa</taxon>
        <taxon>Ecdysozoa</taxon>
        <taxon>Arthropoda</taxon>
        <taxon>Hexapoda</taxon>
        <taxon>Insecta</taxon>
        <taxon>Pterygota</taxon>
        <taxon>Neoptera</taxon>
        <taxon>Paraneoptera</taxon>
        <taxon>Hemiptera</taxon>
        <taxon>Sternorrhyncha</taxon>
        <taxon>Aphidomorpha</taxon>
        <taxon>Aphidoidea</taxon>
        <taxon>Aphididae</taxon>
        <taxon>Sipha</taxon>
    </lineage>
</organism>
<sequence length="522" mass="60527">MAKSYLIMWIFIYQLLAVITISRSTNILVFAPMPFKSHFRGFQPLFKELAGRGYNLTVVSSFPLNKPMENYTDITIAVDKNIYKVIDPMELAKHNFLTVLPSLWTMSTTLAKKIISQPDVQYFIMSEEFDFDLVMVFSFYQEYSVALGHKYNAPVINLGVSMLWTSNSKWNGEPSTFSYILDQRTGATDRMSFVDRFKNTVIGMYQLFLEDYYYLSKQKELMDKYFKYKGYESRPPLEDMLKNVSVTLLNAHHSIGVTRPYLPGTVEIAGLHVNDPRPLTGKFLEFVESAKYGVIYFSFGTIVDPSKLPNSTIEIFVNVIKKLKQKVMWKWDSKNLPQLPDHVMVSEWFPQSDILGHPNVRLFITHGGIHSLEEATYNAVPIVGIPFFGDQHMNMRLVEQNGFGKMVDHIDLNENLLLSAINEVLANRKYKENTKLRCEIFKDNQMKSMDRALYWVEYVIRHNGADHLKQSRNIPQSFIQYFLIDVCLVIITMIIISVFLIVKTTKYIVKIKKSKNIKKRKN</sequence>
<keyword evidence="4" id="KW-1133">Transmembrane helix</keyword>
<dbReference type="Pfam" id="PF00201">
    <property type="entry name" value="UDPGT"/>
    <property type="match status" value="1"/>
</dbReference>
<evidence type="ECO:0000256" key="3">
    <source>
        <dbReference type="ARBA" id="ARBA00022679"/>
    </source>
</evidence>
<feature type="transmembrane region" description="Helical" evidence="4">
    <location>
        <begin position="478"/>
        <end position="502"/>
    </location>
</feature>
<dbReference type="InterPro" id="IPR050271">
    <property type="entry name" value="UDP-glycosyltransferase"/>
</dbReference>
<evidence type="ECO:0000256" key="2">
    <source>
        <dbReference type="ARBA" id="ARBA00022676"/>
    </source>
</evidence>
<dbReference type="RefSeq" id="XP_025419790.1">
    <property type="nucleotide sequence ID" value="XM_025564005.1"/>
</dbReference>
<dbReference type="PANTHER" id="PTHR48043">
    <property type="entry name" value="EG:EG0003.4 PROTEIN-RELATED"/>
    <property type="match status" value="1"/>
</dbReference>
<evidence type="ECO:0000313" key="7">
    <source>
        <dbReference type="RefSeq" id="XP_025419791.1"/>
    </source>
</evidence>
<gene>
    <name evidence="6 7" type="primary">LOC112690087</name>
</gene>
<dbReference type="OrthoDB" id="5835829at2759"/>
<dbReference type="Gene3D" id="3.40.50.2000">
    <property type="entry name" value="Glycogen Phosphorylase B"/>
    <property type="match status" value="1"/>
</dbReference>
<evidence type="ECO:0000313" key="5">
    <source>
        <dbReference type="Proteomes" id="UP000694846"/>
    </source>
</evidence>
<dbReference type="PANTHER" id="PTHR48043:SF159">
    <property type="entry name" value="EG:EG0003.4 PROTEIN-RELATED"/>
    <property type="match status" value="1"/>
</dbReference>
<evidence type="ECO:0000256" key="4">
    <source>
        <dbReference type="SAM" id="Phobius"/>
    </source>
</evidence>